<proteinExistence type="predicted"/>
<keyword evidence="3" id="KW-1185">Reference proteome</keyword>
<dbReference type="EMBL" id="JANIIK010000043">
    <property type="protein sequence ID" value="KAJ3604988.1"/>
    <property type="molecule type" value="Genomic_DNA"/>
</dbReference>
<reference evidence="2" key="1">
    <citation type="submission" date="2022-07" db="EMBL/GenBank/DDBJ databases">
        <title>Chromosome-level genome of Muraenolepis orangiensis.</title>
        <authorList>
            <person name="Kim J."/>
        </authorList>
    </citation>
    <scope>NUCLEOTIDE SEQUENCE</scope>
    <source>
        <strain evidence="2">KU_S4_2022</strain>
        <tissue evidence="2">Muscle</tissue>
    </source>
</reference>
<comment type="caution">
    <text evidence="2">The sequence shown here is derived from an EMBL/GenBank/DDBJ whole genome shotgun (WGS) entry which is preliminary data.</text>
</comment>
<evidence type="ECO:0000256" key="1">
    <source>
        <dbReference type="SAM" id="MobiDB-lite"/>
    </source>
</evidence>
<protein>
    <submittedName>
        <fullName evidence="2">Uncharacterized protein</fullName>
    </submittedName>
</protein>
<evidence type="ECO:0000313" key="3">
    <source>
        <dbReference type="Proteomes" id="UP001148018"/>
    </source>
</evidence>
<gene>
    <name evidence="2" type="ORF">NHX12_027039</name>
</gene>
<evidence type="ECO:0000313" key="2">
    <source>
        <dbReference type="EMBL" id="KAJ3604988.1"/>
    </source>
</evidence>
<dbReference type="AlphaFoldDB" id="A0A9Q0EER0"/>
<accession>A0A9Q0EER0</accession>
<feature type="compositionally biased region" description="Basic residues" evidence="1">
    <location>
        <begin position="177"/>
        <end position="188"/>
    </location>
</feature>
<organism evidence="2 3">
    <name type="scientific">Muraenolepis orangiensis</name>
    <name type="common">Patagonian moray cod</name>
    <dbReference type="NCBI Taxonomy" id="630683"/>
    <lineage>
        <taxon>Eukaryota</taxon>
        <taxon>Metazoa</taxon>
        <taxon>Chordata</taxon>
        <taxon>Craniata</taxon>
        <taxon>Vertebrata</taxon>
        <taxon>Euteleostomi</taxon>
        <taxon>Actinopterygii</taxon>
        <taxon>Neopterygii</taxon>
        <taxon>Teleostei</taxon>
        <taxon>Neoteleostei</taxon>
        <taxon>Acanthomorphata</taxon>
        <taxon>Zeiogadaria</taxon>
        <taxon>Gadariae</taxon>
        <taxon>Gadiformes</taxon>
        <taxon>Muraenolepidoidei</taxon>
        <taxon>Muraenolepididae</taxon>
        <taxon>Muraenolepis</taxon>
    </lineage>
</organism>
<sequence>MFLLWFPGSSLVSSPLVPLSEPEMGWDHHSSLHPWQARLCPGGRLLWIRGQPVQWRSDDGSSDDSSPDDGSPNDGSPDDASPDDASPDDASPDDASPDDGSPDDGSPDDASPDDASPDDGSPDDGSPDDASPDDASPDDASPDDASPDDGSPDDGSPDSLPLTSSSSNRPICLLKRSYLKKTKKKPSKDKRWIAEGGQLLISLAGPRWGPLGAPITLLINGPGVRPTARKDATSLSLPNVSSFLGERPETTDLEDNLIT</sequence>
<feature type="compositionally biased region" description="Acidic residues" evidence="1">
    <location>
        <begin position="76"/>
        <end position="156"/>
    </location>
</feature>
<name>A0A9Q0EER0_9TELE</name>
<dbReference type="Proteomes" id="UP001148018">
    <property type="component" value="Unassembled WGS sequence"/>
</dbReference>
<feature type="region of interest" description="Disordered" evidence="1">
    <location>
        <begin position="53"/>
        <end position="189"/>
    </location>
</feature>